<dbReference type="Pfam" id="PF00486">
    <property type="entry name" value="Trans_reg_C"/>
    <property type="match status" value="1"/>
</dbReference>
<dbReference type="InterPro" id="IPR011006">
    <property type="entry name" value="CheY-like_superfamily"/>
</dbReference>
<proteinExistence type="predicted"/>
<dbReference type="InterPro" id="IPR016032">
    <property type="entry name" value="Sig_transdc_resp-reg_C-effctor"/>
</dbReference>
<dbReference type="SMART" id="SM00862">
    <property type="entry name" value="Trans_reg_C"/>
    <property type="match status" value="1"/>
</dbReference>
<dbReference type="GO" id="GO:0006355">
    <property type="term" value="P:regulation of DNA-templated transcription"/>
    <property type="evidence" value="ECO:0007669"/>
    <property type="project" value="InterPro"/>
</dbReference>
<keyword evidence="2" id="KW-0805">Transcription regulation</keyword>
<evidence type="ECO:0000313" key="12">
    <source>
        <dbReference type="Proteomes" id="UP000289794"/>
    </source>
</evidence>
<evidence type="ECO:0000256" key="6">
    <source>
        <dbReference type="PROSITE-ProRule" id="PRU00169"/>
    </source>
</evidence>
<evidence type="ECO:0000256" key="1">
    <source>
        <dbReference type="ARBA" id="ARBA00018672"/>
    </source>
</evidence>
<dbReference type="SMART" id="SM00448">
    <property type="entry name" value="REC"/>
    <property type="match status" value="1"/>
</dbReference>
<evidence type="ECO:0000256" key="7">
    <source>
        <dbReference type="PROSITE-ProRule" id="PRU01091"/>
    </source>
</evidence>
<dbReference type="GO" id="GO:0000156">
    <property type="term" value="F:phosphorelay response regulator activity"/>
    <property type="evidence" value="ECO:0007669"/>
    <property type="project" value="TreeGrafter"/>
</dbReference>
<feature type="DNA-binding region" description="OmpR/PhoB-type" evidence="7">
    <location>
        <begin position="125"/>
        <end position="223"/>
    </location>
</feature>
<evidence type="ECO:0000256" key="4">
    <source>
        <dbReference type="ARBA" id="ARBA00023163"/>
    </source>
</evidence>
<name>A0A4P6M4V2_9FIRM</name>
<protein>
    <recommendedName>
        <fullName evidence="1">Stage 0 sporulation protein A homolog</fullName>
    </recommendedName>
</protein>
<dbReference type="Proteomes" id="UP000289794">
    <property type="component" value="Chromosome"/>
</dbReference>
<evidence type="ECO:0000256" key="3">
    <source>
        <dbReference type="ARBA" id="ARBA00023125"/>
    </source>
</evidence>
<organism evidence="10 12">
    <name type="scientific">Blautia producta</name>
    <dbReference type="NCBI Taxonomy" id="33035"/>
    <lineage>
        <taxon>Bacteria</taxon>
        <taxon>Bacillati</taxon>
        <taxon>Bacillota</taxon>
        <taxon>Clostridia</taxon>
        <taxon>Lachnospirales</taxon>
        <taxon>Lachnospiraceae</taxon>
        <taxon>Blautia</taxon>
    </lineage>
</organism>
<dbReference type="PANTHER" id="PTHR48111:SF43">
    <property type="entry name" value="STAGE 0 SPORULATION PROTEIN A HOMOLOG"/>
    <property type="match status" value="1"/>
</dbReference>
<evidence type="ECO:0000259" key="8">
    <source>
        <dbReference type="PROSITE" id="PS50110"/>
    </source>
</evidence>
<evidence type="ECO:0000259" key="9">
    <source>
        <dbReference type="PROSITE" id="PS51755"/>
    </source>
</evidence>
<dbReference type="RefSeq" id="WP_018598038.1">
    <property type="nucleotide sequence ID" value="NZ_AP031416.1"/>
</dbReference>
<dbReference type="EMBL" id="CP035945">
    <property type="protein sequence ID" value="QBE98563.1"/>
    <property type="molecule type" value="Genomic_DNA"/>
</dbReference>
<dbReference type="InterPro" id="IPR036388">
    <property type="entry name" value="WH-like_DNA-bd_sf"/>
</dbReference>
<dbReference type="PANTHER" id="PTHR48111">
    <property type="entry name" value="REGULATOR OF RPOS"/>
    <property type="match status" value="1"/>
</dbReference>
<keyword evidence="3 7" id="KW-0238">DNA-binding</keyword>
<keyword evidence="4" id="KW-0804">Transcription</keyword>
<evidence type="ECO:0000256" key="5">
    <source>
        <dbReference type="ARBA" id="ARBA00024867"/>
    </source>
</evidence>
<dbReference type="InterPro" id="IPR001789">
    <property type="entry name" value="Sig_transdc_resp-reg_receiver"/>
</dbReference>
<accession>A0A4P6M4V2</accession>
<dbReference type="GO" id="GO:0032993">
    <property type="term" value="C:protein-DNA complex"/>
    <property type="evidence" value="ECO:0007669"/>
    <property type="project" value="TreeGrafter"/>
</dbReference>
<evidence type="ECO:0000313" key="10">
    <source>
        <dbReference type="EMBL" id="QBE98563.1"/>
    </source>
</evidence>
<dbReference type="EMBL" id="CP039126">
    <property type="protein sequence ID" value="QMW78276.1"/>
    <property type="molecule type" value="Genomic_DNA"/>
</dbReference>
<dbReference type="GeneID" id="75050779"/>
<dbReference type="InterPro" id="IPR001867">
    <property type="entry name" value="OmpR/PhoB-type_DNA-bd"/>
</dbReference>
<keyword evidence="6" id="KW-0597">Phosphoprotein</keyword>
<dbReference type="GO" id="GO:0005829">
    <property type="term" value="C:cytosol"/>
    <property type="evidence" value="ECO:0007669"/>
    <property type="project" value="TreeGrafter"/>
</dbReference>
<reference evidence="11 13" key="2">
    <citation type="submission" date="2019-04" db="EMBL/GenBank/DDBJ databases">
        <authorList>
            <person name="Schori C."/>
            <person name="Ahrens C."/>
        </authorList>
    </citation>
    <scope>NUCLEOTIDE SEQUENCE [LARGE SCALE GENOMIC DNA]</scope>
    <source>
        <strain evidence="11 13">DSM 2950</strain>
    </source>
</reference>
<sequence>MKIMIVEDDLSLAREICLLCRKWEFDSTYLRNFEQVDEAFMRLKPDFVLLDINLPHHDGFYWCEKIRNLSNVPILFLSSRELNADKIMAMASGGDDYMEKPFDSELLLVKIRSMLRRAYEYQKNDREYLADGAYYDSAEGIFTYGDRTAELTKSENKIMNALLEYRGKVVEREKLMQQLWNTDEFVTDASLTVLVSRLRSKLRDISGGKEIIGTKKGRGYYIL</sequence>
<evidence type="ECO:0000313" key="13">
    <source>
        <dbReference type="Proteomes" id="UP000515789"/>
    </source>
</evidence>
<gene>
    <name evidence="10" type="primary">graR_4</name>
    <name evidence="11" type="ORF">E5259_12080</name>
    <name evidence="10" type="ORF">PMF13cell1_04129</name>
</gene>
<dbReference type="Gene3D" id="1.10.10.10">
    <property type="entry name" value="Winged helix-like DNA-binding domain superfamily/Winged helix DNA-binding domain"/>
    <property type="match status" value="1"/>
</dbReference>
<dbReference type="PROSITE" id="PS50110">
    <property type="entry name" value="RESPONSE_REGULATORY"/>
    <property type="match status" value="1"/>
</dbReference>
<dbReference type="AlphaFoldDB" id="A0A4P6M4V2"/>
<dbReference type="Proteomes" id="UP000515789">
    <property type="component" value="Chromosome"/>
</dbReference>
<feature type="domain" description="Response regulatory" evidence="8">
    <location>
        <begin position="2"/>
        <end position="115"/>
    </location>
</feature>
<dbReference type="CDD" id="cd00383">
    <property type="entry name" value="trans_reg_C"/>
    <property type="match status" value="1"/>
</dbReference>
<comment type="function">
    <text evidence="5">May play the central regulatory role in sporulation. It may be an element of the effector pathway responsible for the activation of sporulation genes in response to nutritional stress. Spo0A may act in concert with spo0H (a sigma factor) to control the expression of some genes that are critical to the sporulation process.</text>
</comment>
<dbReference type="PROSITE" id="PS51755">
    <property type="entry name" value="OMPR_PHOB"/>
    <property type="match status" value="1"/>
</dbReference>
<dbReference type="InterPro" id="IPR039420">
    <property type="entry name" value="WalR-like"/>
</dbReference>
<evidence type="ECO:0000256" key="2">
    <source>
        <dbReference type="ARBA" id="ARBA00023015"/>
    </source>
</evidence>
<feature type="domain" description="OmpR/PhoB-type" evidence="9">
    <location>
        <begin position="125"/>
        <end position="223"/>
    </location>
</feature>
<evidence type="ECO:0000313" key="11">
    <source>
        <dbReference type="EMBL" id="QMW78276.1"/>
    </source>
</evidence>
<dbReference type="Pfam" id="PF00072">
    <property type="entry name" value="Response_reg"/>
    <property type="match status" value="1"/>
</dbReference>
<dbReference type="SUPFAM" id="SSF52172">
    <property type="entry name" value="CheY-like"/>
    <property type="match status" value="1"/>
</dbReference>
<dbReference type="Gene3D" id="3.40.50.2300">
    <property type="match status" value="1"/>
</dbReference>
<reference evidence="10 12" key="1">
    <citation type="submission" date="2019-01" db="EMBL/GenBank/DDBJ databases">
        <title>PMF-metabolizing Aryl O-demethylase.</title>
        <authorList>
            <person name="Kim M."/>
        </authorList>
    </citation>
    <scope>NUCLEOTIDE SEQUENCE [LARGE SCALE GENOMIC DNA]</scope>
    <source>
        <strain evidence="10 12">PMF1</strain>
    </source>
</reference>
<dbReference type="KEGG" id="bpro:PMF13cell1_04129"/>
<feature type="modified residue" description="4-aspartylphosphate" evidence="6">
    <location>
        <position position="51"/>
    </location>
</feature>
<dbReference type="SUPFAM" id="SSF46894">
    <property type="entry name" value="C-terminal effector domain of the bipartite response regulators"/>
    <property type="match status" value="1"/>
</dbReference>
<dbReference type="GO" id="GO:0000976">
    <property type="term" value="F:transcription cis-regulatory region binding"/>
    <property type="evidence" value="ECO:0007669"/>
    <property type="project" value="TreeGrafter"/>
</dbReference>